<comment type="caution">
    <text evidence="8">The sequence shown here is derived from an EMBL/GenBank/DDBJ whole genome shotgun (WGS) entry which is preliminary data.</text>
</comment>
<dbReference type="SUPFAM" id="SSF46785">
    <property type="entry name" value="Winged helix' DNA-binding domain"/>
    <property type="match status" value="2"/>
</dbReference>
<dbReference type="InterPro" id="IPR037855">
    <property type="entry name" value="Vps36"/>
</dbReference>
<comment type="similarity">
    <text evidence="1 6">Belongs to the VPS36 family.</text>
</comment>
<dbReference type="Proteomes" id="UP001054857">
    <property type="component" value="Unassembled WGS sequence"/>
</dbReference>
<dbReference type="Gene3D" id="1.10.10.10">
    <property type="entry name" value="Winged helix-like DNA-binding domain superfamily/Winged helix DNA-binding domain"/>
    <property type="match status" value="2"/>
</dbReference>
<evidence type="ECO:0000256" key="1">
    <source>
        <dbReference type="ARBA" id="ARBA00009697"/>
    </source>
</evidence>
<dbReference type="AlphaFoldDB" id="A0AAD3HM23"/>
<dbReference type="GO" id="GO:0043328">
    <property type="term" value="P:protein transport to vacuole involved in ubiquitin-dependent protein catabolic process via the multivesicular body sorting pathway"/>
    <property type="evidence" value="ECO:0007669"/>
    <property type="project" value="UniProtKB-UniRule"/>
</dbReference>
<evidence type="ECO:0000256" key="3">
    <source>
        <dbReference type="ARBA" id="ARBA00022753"/>
    </source>
</evidence>
<dbReference type="EMBL" id="BMAR01000010">
    <property type="protein sequence ID" value="GFR45576.1"/>
    <property type="molecule type" value="Genomic_DNA"/>
</dbReference>
<sequence length="212" mass="22553">DPLLLDFETQQQLIALGISSPVTRETAGARYHLELSRQLADFLAAPLQRCGGLISLPDVYCLFNRARGTELVSPDDLLQAAKLFARAGVTALRLRTLRSGVLVIQGPQHSEEQVCAKIAQLTTPSQPPASPAGPNSPSSSPQPQRPSPLPLGPGLTAGDLALALGGVTVTIAAEHLLTAEARGVVCRDDGPEGLRFYRNFFLQDSLDVRTVV</sequence>
<accession>A0AAD3HM23</accession>
<dbReference type="GO" id="GO:0043130">
    <property type="term" value="F:ubiquitin binding"/>
    <property type="evidence" value="ECO:0007669"/>
    <property type="project" value="UniProtKB-UniRule"/>
</dbReference>
<organism evidence="8 9">
    <name type="scientific">Astrephomene gubernaculifera</name>
    <dbReference type="NCBI Taxonomy" id="47775"/>
    <lineage>
        <taxon>Eukaryota</taxon>
        <taxon>Viridiplantae</taxon>
        <taxon>Chlorophyta</taxon>
        <taxon>core chlorophytes</taxon>
        <taxon>Chlorophyceae</taxon>
        <taxon>CS clade</taxon>
        <taxon>Chlamydomonadales</taxon>
        <taxon>Astrephomenaceae</taxon>
        <taxon>Astrephomene</taxon>
    </lineage>
</organism>
<evidence type="ECO:0000256" key="2">
    <source>
        <dbReference type="ARBA" id="ARBA00022448"/>
    </source>
</evidence>
<protein>
    <recommendedName>
        <fullName evidence="6">Vacuolar protein-sorting-associated protein 36</fullName>
    </recommendedName>
    <alternativeName>
        <fullName evidence="6">ESCRT-II complex subunit VPS36</fullName>
    </alternativeName>
</protein>
<evidence type="ECO:0000256" key="6">
    <source>
        <dbReference type="RuleBase" id="RU367095"/>
    </source>
</evidence>
<evidence type="ECO:0000313" key="9">
    <source>
        <dbReference type="Proteomes" id="UP001054857"/>
    </source>
</evidence>
<name>A0AAD3HM23_9CHLO</name>
<evidence type="ECO:0000313" key="8">
    <source>
        <dbReference type="EMBL" id="GFR45576.1"/>
    </source>
</evidence>
<feature type="compositionally biased region" description="Low complexity" evidence="7">
    <location>
        <begin position="132"/>
        <end position="142"/>
    </location>
</feature>
<dbReference type="FunFam" id="1.10.10.10:FF:000165">
    <property type="entry name" value="Vacuolar protein sorting protein (Vps36)"/>
    <property type="match status" value="1"/>
</dbReference>
<keyword evidence="2 6" id="KW-0813">Transport</keyword>
<comment type="subunit">
    <text evidence="6">Component of the endosomal sorting complex required for transport II (ESCRT-II).</text>
</comment>
<dbReference type="InterPro" id="IPR040608">
    <property type="entry name" value="Snf8/Vps36"/>
</dbReference>
<dbReference type="GO" id="GO:0031902">
    <property type="term" value="C:late endosome membrane"/>
    <property type="evidence" value="ECO:0007669"/>
    <property type="project" value="UniProtKB-UniRule"/>
</dbReference>
<keyword evidence="6" id="KW-0963">Cytoplasm</keyword>
<evidence type="ECO:0000256" key="5">
    <source>
        <dbReference type="ARBA" id="ARBA00023054"/>
    </source>
</evidence>
<dbReference type="GO" id="GO:0000814">
    <property type="term" value="C:ESCRT II complex"/>
    <property type="evidence" value="ECO:0007669"/>
    <property type="project" value="UniProtKB-UniRule"/>
</dbReference>
<feature type="region of interest" description="Disordered" evidence="7">
    <location>
        <begin position="123"/>
        <end position="152"/>
    </location>
</feature>
<dbReference type="Pfam" id="PF04157">
    <property type="entry name" value="EAP30"/>
    <property type="match status" value="1"/>
</dbReference>
<keyword evidence="9" id="KW-1185">Reference proteome</keyword>
<keyword evidence="4 6" id="KW-0653">Protein transport</keyword>
<comment type="function">
    <text evidence="6">Component of the ESCRT-II complex (endosomal sorting complex required for transport II), which is required for multivesicular body (MVB) formation and sorting of endosomal cargo proteins into MVBs.</text>
</comment>
<keyword evidence="3 6" id="KW-0967">Endosome</keyword>
<dbReference type="InterPro" id="IPR036390">
    <property type="entry name" value="WH_DNA-bd_sf"/>
</dbReference>
<gene>
    <name evidence="8" type="ORF">Agub_g6970</name>
</gene>
<evidence type="ECO:0000256" key="4">
    <source>
        <dbReference type="ARBA" id="ARBA00022927"/>
    </source>
</evidence>
<comment type="subcellular location">
    <subcellularLocation>
        <location evidence="6">Cytoplasm</location>
    </subcellularLocation>
    <subcellularLocation>
        <location evidence="6">Endosome</location>
    </subcellularLocation>
</comment>
<keyword evidence="5" id="KW-0175">Coiled coil</keyword>
<dbReference type="InterPro" id="IPR036388">
    <property type="entry name" value="WH-like_DNA-bd_sf"/>
</dbReference>
<evidence type="ECO:0000256" key="7">
    <source>
        <dbReference type="SAM" id="MobiDB-lite"/>
    </source>
</evidence>
<proteinExistence type="inferred from homology"/>
<dbReference type="GO" id="GO:0032266">
    <property type="term" value="F:phosphatidylinositol-3-phosphate binding"/>
    <property type="evidence" value="ECO:0007669"/>
    <property type="project" value="UniProtKB-UniRule"/>
</dbReference>
<feature type="non-terminal residue" evidence="8">
    <location>
        <position position="212"/>
    </location>
</feature>
<reference evidence="8 9" key="1">
    <citation type="journal article" date="2021" name="Sci. Rep.">
        <title>Genome sequencing of the multicellular alga Astrephomene provides insights into convergent evolution of germ-soma differentiation.</title>
        <authorList>
            <person name="Yamashita S."/>
            <person name="Yamamoto K."/>
            <person name="Matsuzaki R."/>
            <person name="Suzuki S."/>
            <person name="Yamaguchi H."/>
            <person name="Hirooka S."/>
            <person name="Minakuchi Y."/>
            <person name="Miyagishima S."/>
            <person name="Kawachi M."/>
            <person name="Toyoda A."/>
            <person name="Nozaki H."/>
        </authorList>
    </citation>
    <scope>NUCLEOTIDE SEQUENCE [LARGE SCALE GENOMIC DNA]</scope>
    <source>
        <strain evidence="8 9">NIES-4017</strain>
    </source>
</reference>
<dbReference type="PANTHER" id="PTHR13128:SF12">
    <property type="entry name" value="VACUOLAR PROTEIN-SORTING-ASSOCIATED PROTEIN 36"/>
    <property type="match status" value="1"/>
</dbReference>
<dbReference type="PANTHER" id="PTHR13128">
    <property type="entry name" value="VACUOLAR PROTEIN-SORTING-ASSOCIATED PROTEIN 36"/>
    <property type="match status" value="1"/>
</dbReference>